<proteinExistence type="predicted"/>
<evidence type="ECO:0000313" key="2">
    <source>
        <dbReference type="Proteomes" id="UP000028837"/>
    </source>
</evidence>
<dbReference type="EMBL" id="AHZU02001566">
    <property type="protein sequence ID" value="KFG31072.1"/>
    <property type="molecule type" value="Genomic_DNA"/>
</dbReference>
<protein>
    <submittedName>
        <fullName evidence="1">Uncharacterized protein</fullName>
    </submittedName>
</protein>
<name>A0A086JG04_TOXGO</name>
<organism evidence="1 2">
    <name type="scientific">Toxoplasma gondii GAB2-2007-GAL-DOM2</name>
    <dbReference type="NCBI Taxonomy" id="1130820"/>
    <lineage>
        <taxon>Eukaryota</taxon>
        <taxon>Sar</taxon>
        <taxon>Alveolata</taxon>
        <taxon>Apicomplexa</taxon>
        <taxon>Conoidasida</taxon>
        <taxon>Coccidia</taxon>
        <taxon>Eucoccidiorida</taxon>
        <taxon>Eimeriorina</taxon>
        <taxon>Sarcocystidae</taxon>
        <taxon>Toxoplasma</taxon>
    </lineage>
</organism>
<comment type="caution">
    <text evidence="1">The sequence shown here is derived from an EMBL/GenBank/DDBJ whole genome shotgun (WGS) entry which is preliminary data.</text>
</comment>
<dbReference type="VEuPathDB" id="ToxoDB:TGDOM2_367170"/>
<sequence length="188" mass="21553">MTSTTKRGSDEQRHSRYGLDSAAKLINTARWKVKPGDEWRHRKAYRKCTHWVREGGETKKNKSTDTCVYTSTSFLVERKATEQCAAKRKSEIYRASLSAASCPLSRSTSSAACLRILSSDKNGKRADALISGLYRMELIKEIQIQKHADSSPYTQLRDTFTHIHIHIPTYTHKCIYRSRIRLLKVCEV</sequence>
<dbReference type="AlphaFoldDB" id="A0A086JG04"/>
<dbReference type="Proteomes" id="UP000028837">
    <property type="component" value="Unassembled WGS sequence"/>
</dbReference>
<reference evidence="1 2" key="1">
    <citation type="submission" date="2014-02" db="EMBL/GenBank/DDBJ databases">
        <authorList>
            <person name="Sibley D."/>
            <person name="Venepally P."/>
            <person name="Karamycheva S."/>
            <person name="Hadjithomas M."/>
            <person name="Khan A."/>
            <person name="Brunk B."/>
            <person name="Roos D."/>
            <person name="Caler E."/>
            <person name="Lorenzi H."/>
        </authorList>
    </citation>
    <scope>NUCLEOTIDE SEQUENCE [LARGE SCALE GENOMIC DNA]</scope>
    <source>
        <strain evidence="1 2">GAB2-2007-GAL-DOM2</strain>
    </source>
</reference>
<gene>
    <name evidence="1" type="ORF">TGDOM2_367170</name>
</gene>
<evidence type="ECO:0000313" key="1">
    <source>
        <dbReference type="EMBL" id="KFG31072.1"/>
    </source>
</evidence>
<accession>A0A086JG04</accession>